<dbReference type="InterPro" id="IPR003651">
    <property type="entry name" value="Endonuclease3_FeS-loop_motif"/>
</dbReference>
<dbReference type="Pfam" id="PF00730">
    <property type="entry name" value="HhH-GPD"/>
    <property type="match status" value="1"/>
</dbReference>
<dbReference type="SUPFAM" id="SSF141678">
    <property type="entry name" value="MAL13P1.257-like"/>
    <property type="match status" value="1"/>
</dbReference>
<evidence type="ECO:0000256" key="4">
    <source>
        <dbReference type="ARBA" id="ARBA00012045"/>
    </source>
</evidence>
<reference evidence="16 17" key="1">
    <citation type="journal article" date="2020" name="Fungal Divers.">
        <title>Resolving the Mortierellaceae phylogeny through synthesis of multi-gene phylogenetics and phylogenomics.</title>
        <authorList>
            <person name="Vandepol N."/>
            <person name="Liber J."/>
            <person name="Desiro A."/>
            <person name="Na H."/>
            <person name="Kennedy M."/>
            <person name="Barry K."/>
            <person name="Grigoriev I.V."/>
            <person name="Miller A.N."/>
            <person name="O'Donnell K."/>
            <person name="Stajich J.E."/>
            <person name="Bonito G."/>
        </authorList>
    </citation>
    <scope>NUCLEOTIDE SEQUENCE [LARGE SCALE GENOMIC DNA]</scope>
    <source>
        <strain evidence="16 17">AD045</strain>
    </source>
</reference>
<feature type="domain" description="HhH-GPD" evidence="15">
    <location>
        <begin position="181"/>
        <end position="333"/>
    </location>
</feature>
<keyword evidence="11" id="KW-0411">Iron-sulfur</keyword>
<feature type="region of interest" description="Disordered" evidence="14">
    <location>
        <begin position="592"/>
        <end position="615"/>
    </location>
</feature>
<dbReference type="Gene3D" id="1.10.1670.10">
    <property type="entry name" value="Helix-hairpin-Helix base-excision DNA repair enzymes (C-terminal)"/>
    <property type="match status" value="1"/>
</dbReference>
<dbReference type="InterPro" id="IPR008584">
    <property type="entry name" value="CXXC_Zn-binding_euk"/>
</dbReference>
<evidence type="ECO:0000256" key="2">
    <source>
        <dbReference type="ARBA" id="ARBA00001966"/>
    </source>
</evidence>
<feature type="region of interest" description="Disordered" evidence="14">
    <location>
        <begin position="64"/>
        <end position="96"/>
    </location>
</feature>
<dbReference type="InterPro" id="IPR003265">
    <property type="entry name" value="HhH-GPD_domain"/>
</dbReference>
<evidence type="ECO:0000256" key="11">
    <source>
        <dbReference type="ARBA" id="ARBA00023014"/>
    </source>
</evidence>
<keyword evidence="8" id="KW-0227">DNA damage</keyword>
<gene>
    <name evidence="16" type="ORF">BGZ96_011773</name>
</gene>
<dbReference type="CDD" id="cd03431">
    <property type="entry name" value="NUDIX_DNA_Glycosylase_C-MutY"/>
    <property type="match status" value="1"/>
</dbReference>
<dbReference type="InterPro" id="IPR011257">
    <property type="entry name" value="DNA_glycosylase"/>
</dbReference>
<evidence type="ECO:0000256" key="6">
    <source>
        <dbReference type="ARBA" id="ARBA00022485"/>
    </source>
</evidence>
<comment type="caution">
    <text evidence="16">The sequence shown here is derived from an EMBL/GenBank/DDBJ whole genome shotgun (WGS) entry which is preliminary data.</text>
</comment>
<dbReference type="InterPro" id="IPR029119">
    <property type="entry name" value="MutY_C"/>
</dbReference>
<protein>
    <recommendedName>
        <fullName evidence="5">Adenine DNA glycosylase</fullName>
        <ecNumber evidence="4">3.2.2.31</ecNumber>
    </recommendedName>
</protein>
<dbReference type="Gene3D" id="1.10.340.30">
    <property type="entry name" value="Hypothetical protein, domain 2"/>
    <property type="match status" value="1"/>
</dbReference>
<evidence type="ECO:0000256" key="8">
    <source>
        <dbReference type="ARBA" id="ARBA00022763"/>
    </source>
</evidence>
<evidence type="ECO:0000256" key="9">
    <source>
        <dbReference type="ARBA" id="ARBA00022801"/>
    </source>
</evidence>
<evidence type="ECO:0000256" key="1">
    <source>
        <dbReference type="ARBA" id="ARBA00000843"/>
    </source>
</evidence>
<dbReference type="SUPFAM" id="SSF55811">
    <property type="entry name" value="Nudix"/>
    <property type="match status" value="1"/>
</dbReference>
<dbReference type="SUPFAM" id="SSF48150">
    <property type="entry name" value="DNA-glycosylase"/>
    <property type="match status" value="1"/>
</dbReference>
<keyword evidence="13" id="KW-0326">Glycosidase</keyword>
<evidence type="ECO:0000256" key="14">
    <source>
        <dbReference type="SAM" id="MobiDB-lite"/>
    </source>
</evidence>
<organism evidence="16 17">
    <name type="scientific">Linnemannia gamsii</name>
    <dbReference type="NCBI Taxonomy" id="64522"/>
    <lineage>
        <taxon>Eukaryota</taxon>
        <taxon>Fungi</taxon>
        <taxon>Fungi incertae sedis</taxon>
        <taxon>Mucoromycota</taxon>
        <taxon>Mortierellomycotina</taxon>
        <taxon>Mortierellomycetes</taxon>
        <taxon>Mortierellales</taxon>
        <taxon>Mortierellaceae</taxon>
        <taxon>Linnemannia</taxon>
    </lineage>
</organism>
<evidence type="ECO:0000256" key="12">
    <source>
        <dbReference type="ARBA" id="ARBA00023204"/>
    </source>
</evidence>
<dbReference type="Pfam" id="PF05907">
    <property type="entry name" value="CXXC_Zn-b_euk"/>
    <property type="match status" value="1"/>
</dbReference>
<dbReference type="InterPro" id="IPR015797">
    <property type="entry name" value="NUDIX_hydrolase-like_dom_sf"/>
</dbReference>
<evidence type="ECO:0000313" key="16">
    <source>
        <dbReference type="EMBL" id="KAG0283854.1"/>
    </source>
</evidence>
<dbReference type="EMBL" id="JAAAIM010000849">
    <property type="protein sequence ID" value="KAG0283854.1"/>
    <property type="molecule type" value="Genomic_DNA"/>
</dbReference>
<keyword evidence="17" id="KW-1185">Reference proteome</keyword>
<name>A0ABQ7JRN7_9FUNG</name>
<dbReference type="SMART" id="SM00525">
    <property type="entry name" value="FES"/>
    <property type="match status" value="1"/>
</dbReference>
<dbReference type="EC" id="3.2.2.31" evidence="4"/>
<dbReference type="InterPro" id="IPR023170">
    <property type="entry name" value="HhH_base_excis_C"/>
</dbReference>
<dbReference type="Proteomes" id="UP001194696">
    <property type="component" value="Unassembled WGS sequence"/>
</dbReference>
<evidence type="ECO:0000313" key="17">
    <source>
        <dbReference type="Proteomes" id="UP001194696"/>
    </source>
</evidence>
<evidence type="ECO:0000256" key="13">
    <source>
        <dbReference type="ARBA" id="ARBA00023295"/>
    </source>
</evidence>
<keyword evidence="7" id="KW-0479">Metal-binding</keyword>
<dbReference type="Pfam" id="PF14815">
    <property type="entry name" value="NUDIX_4"/>
    <property type="match status" value="1"/>
</dbReference>
<comment type="catalytic activity">
    <reaction evidence="1">
        <text>Hydrolyzes free adenine bases from 7,8-dihydro-8-oxoguanine:adenine mismatched double-stranded DNA, leaving an apurinic site.</text>
        <dbReference type="EC" id="3.2.2.31"/>
    </reaction>
</comment>
<evidence type="ECO:0000259" key="15">
    <source>
        <dbReference type="SMART" id="SM00478"/>
    </source>
</evidence>
<dbReference type="PANTHER" id="PTHR42944:SF1">
    <property type="entry name" value="ADENINE DNA GLYCOSYLASE"/>
    <property type="match status" value="1"/>
</dbReference>
<evidence type="ECO:0000256" key="5">
    <source>
        <dbReference type="ARBA" id="ARBA00022023"/>
    </source>
</evidence>
<comment type="similarity">
    <text evidence="3">Belongs to the Nth/MutY family.</text>
</comment>
<feature type="compositionally biased region" description="Basic residues" evidence="14">
    <location>
        <begin position="66"/>
        <end position="75"/>
    </location>
</feature>
<dbReference type="SMART" id="SM00478">
    <property type="entry name" value="ENDO3c"/>
    <property type="match status" value="1"/>
</dbReference>
<dbReference type="Pfam" id="PF10576">
    <property type="entry name" value="EndIII_4Fe-2S"/>
    <property type="match status" value="1"/>
</dbReference>
<keyword evidence="12" id="KW-0234">DNA repair</keyword>
<proteinExistence type="inferred from homology"/>
<accession>A0ABQ7JRN7</accession>
<feature type="compositionally biased region" description="Polar residues" evidence="14">
    <location>
        <begin position="76"/>
        <end position="96"/>
    </location>
</feature>
<keyword evidence="10" id="KW-0408">Iron</keyword>
<evidence type="ECO:0000256" key="7">
    <source>
        <dbReference type="ARBA" id="ARBA00022723"/>
    </source>
</evidence>
<dbReference type="CDD" id="cd00056">
    <property type="entry name" value="ENDO3c"/>
    <property type="match status" value="1"/>
</dbReference>
<dbReference type="PROSITE" id="PS00764">
    <property type="entry name" value="ENDONUCLEASE_III_1"/>
    <property type="match status" value="1"/>
</dbReference>
<evidence type="ECO:0000256" key="3">
    <source>
        <dbReference type="ARBA" id="ARBA00008343"/>
    </source>
</evidence>
<dbReference type="PANTHER" id="PTHR42944">
    <property type="entry name" value="ADENINE DNA GLYCOSYLASE"/>
    <property type="match status" value="1"/>
</dbReference>
<keyword evidence="9" id="KW-0378">Hydrolase</keyword>
<sequence length="788" mass="87258">MSSSDDPLQGGARPTRRAATVAALAIRNDATDATDDAVDITTLKARKTKLDKSEDAFAEIMSNRSRISRATKPQRKSSASATANQPLSDDININSDLGDSIPDMEDLVAEAAKVRITGEHSPDYHRFLTTASRQRIHDGLLTWYDINHRKLPWRRDYHSPVKEEDKVPGQRAYEVWVSEIMCQQTQVGTVIPYFNTWMAKWPTIAALAAADIEEVNKVWTGLGYYSRASRLHTGAQKVLREFSGVLPSDPGVLEKEVPGVGRYTAGAIVSHAYNVPAELVDGNVIRVLSRLRAIGGDVKSPKVIDLHWRVAKDLLNKDRPGCFNQALMEMGAVVCTPQNPKCGECPVQSSCRAYAEVVDLKRSRREAIGASKKRETVDDAEQDADEKCELCLPETETEGKEQGLVTQYPRKAIKKAPREEECAVSILERRVISPDSSGTKSEFLLVKRPEKGLLAGMWEFPTVEQDQLQARHKISSLSTYKQRSESSREYLVETLGLHWIKSCLDIQQRDLGSVQHLFSHIRKTYHVEWVLVQGHAADQEVKTGTSPKSKQGSVPETEWLSTEELATAAIPTGINKTFQLLQKFKETNGSLNGGKRKGAGAVGAASSDGLGRDTKKVKKEVKKENEGGQPILALQIKAELENITELIPADADHTWHFKVQCTKCREIDSNVITMNAIDKAEMGSGRGEANLVMKCKFCKCESSADIVSKPVAYMIENNDKYATIVTVECRGLELVGFEPREGWKAKGDESGTPFEDIDLTEGDWADYDEKSELPVAIGSIECKFVKVK</sequence>
<feature type="region of interest" description="Disordered" evidence="14">
    <location>
        <begin position="539"/>
        <end position="558"/>
    </location>
</feature>
<dbReference type="Gene3D" id="3.90.79.10">
    <property type="entry name" value="Nucleoside Triphosphate Pyrophosphohydrolase"/>
    <property type="match status" value="1"/>
</dbReference>
<dbReference type="InterPro" id="IPR004035">
    <property type="entry name" value="Endouclease-III_FeS-bd_BS"/>
</dbReference>
<keyword evidence="6" id="KW-0004">4Fe-4S</keyword>
<feature type="compositionally biased region" description="Polar residues" evidence="14">
    <location>
        <begin position="542"/>
        <end position="554"/>
    </location>
</feature>
<evidence type="ECO:0000256" key="10">
    <source>
        <dbReference type="ARBA" id="ARBA00023004"/>
    </source>
</evidence>
<comment type="cofactor">
    <cofactor evidence="2">
        <name>[4Fe-4S] cluster</name>
        <dbReference type="ChEBI" id="CHEBI:49883"/>
    </cofactor>
</comment>
<dbReference type="InterPro" id="IPR044298">
    <property type="entry name" value="MIG/MutY"/>
</dbReference>